<dbReference type="InterPro" id="IPR051104">
    <property type="entry name" value="FAD_monoxygenase"/>
</dbReference>
<dbReference type="GO" id="GO:0044550">
    <property type="term" value="P:secondary metabolite biosynthetic process"/>
    <property type="evidence" value="ECO:0007669"/>
    <property type="project" value="TreeGrafter"/>
</dbReference>
<dbReference type="AlphaFoldDB" id="A0A9P3LG33"/>
<dbReference type="Gene3D" id="3.50.50.60">
    <property type="entry name" value="FAD/NAD(P)-binding domain"/>
    <property type="match status" value="1"/>
</dbReference>
<proteinExistence type="predicted"/>
<evidence type="ECO:0000256" key="3">
    <source>
        <dbReference type="ARBA" id="ARBA00023002"/>
    </source>
</evidence>
<keyword evidence="4" id="KW-1133">Transmembrane helix</keyword>
<dbReference type="SUPFAM" id="SSF51905">
    <property type="entry name" value="FAD/NAD(P)-binding domain"/>
    <property type="match status" value="1"/>
</dbReference>
<keyword evidence="4" id="KW-0472">Membrane</keyword>
<organism evidence="6 7">
    <name type="scientific">Phanerochaete sordida</name>
    <dbReference type="NCBI Taxonomy" id="48140"/>
    <lineage>
        <taxon>Eukaryota</taxon>
        <taxon>Fungi</taxon>
        <taxon>Dikarya</taxon>
        <taxon>Basidiomycota</taxon>
        <taxon>Agaricomycotina</taxon>
        <taxon>Agaricomycetes</taxon>
        <taxon>Polyporales</taxon>
        <taxon>Phanerochaetaceae</taxon>
        <taxon>Phanerochaete</taxon>
    </lineage>
</organism>
<name>A0A9P3LG33_9APHY</name>
<dbReference type="Proteomes" id="UP000703269">
    <property type="component" value="Unassembled WGS sequence"/>
</dbReference>
<evidence type="ECO:0000313" key="7">
    <source>
        <dbReference type="Proteomes" id="UP000703269"/>
    </source>
</evidence>
<sequence length="437" mass="47353">MANDHKFHIAIVGGGIVGLTFAIALHKSGAPVDVDIYEAAPAFGEVGAGMAFLPRMWDAMRVLGLEEQLRPKTGAGKPFRFSKAIEGPLTVFGENEEAMDSYHRAEVLSLLTSNLPKEYRTHFGKRLVAYIDAPGQPVQLHFKDGTTATCDLLVGSDGIKSSVRGELYEQLAARVEGDDPARAQQLREYIPAKWTGIHMFRGLVPREKLEAACPDHPVFDGPVFMQGKGKYLLTYPISQGTIINCSGIINNPEGLGKLHPEPWVVYPTHEEFHEAYAGFSPYVHTVIDLIEKPTKWVANSVMGLPTFVDGRVALVGDAAHAMTPHLASGAGQGVEDGLVLAALLASPHARPDTLPAVLRAYDAVRRPFSQDILKRSYDAGTMLCLMSERTAGGKTGAADLAGLNADLNDITRWAWTTSSQVERDAALKLLAEYVGEK</sequence>
<evidence type="ECO:0000256" key="2">
    <source>
        <dbReference type="ARBA" id="ARBA00022827"/>
    </source>
</evidence>
<keyword evidence="4" id="KW-0812">Transmembrane</keyword>
<feature type="domain" description="FAD-binding" evidence="5">
    <location>
        <begin position="8"/>
        <end position="168"/>
    </location>
</feature>
<keyword evidence="6" id="KW-0503">Monooxygenase</keyword>
<keyword evidence="3" id="KW-0560">Oxidoreductase</keyword>
<dbReference type="PANTHER" id="PTHR46720">
    <property type="entry name" value="HYDROXYLASE, PUTATIVE (AFU_ORTHOLOGUE AFUA_3G01460)-RELATED"/>
    <property type="match status" value="1"/>
</dbReference>
<dbReference type="InterPro" id="IPR036188">
    <property type="entry name" value="FAD/NAD-bd_sf"/>
</dbReference>
<evidence type="ECO:0000256" key="4">
    <source>
        <dbReference type="SAM" id="Phobius"/>
    </source>
</evidence>
<keyword evidence="2" id="KW-0274">FAD</keyword>
<comment type="caution">
    <text evidence="6">The sequence shown here is derived from an EMBL/GenBank/DDBJ whole genome shotgun (WGS) entry which is preliminary data.</text>
</comment>
<dbReference type="Pfam" id="PF01494">
    <property type="entry name" value="FAD_binding_3"/>
    <property type="match status" value="2"/>
</dbReference>
<dbReference type="InterPro" id="IPR002938">
    <property type="entry name" value="FAD-bd"/>
</dbReference>
<reference evidence="6 7" key="1">
    <citation type="submission" date="2021-08" db="EMBL/GenBank/DDBJ databases">
        <title>Draft Genome Sequence of Phanerochaete sordida strain YK-624.</title>
        <authorList>
            <person name="Mori T."/>
            <person name="Dohra H."/>
            <person name="Suzuki T."/>
            <person name="Kawagishi H."/>
            <person name="Hirai H."/>
        </authorList>
    </citation>
    <scope>NUCLEOTIDE SEQUENCE [LARGE SCALE GENOMIC DNA]</scope>
    <source>
        <strain evidence="6 7">YK-624</strain>
    </source>
</reference>
<keyword evidence="7" id="KW-1185">Reference proteome</keyword>
<dbReference type="GO" id="GO:0004497">
    <property type="term" value="F:monooxygenase activity"/>
    <property type="evidence" value="ECO:0007669"/>
    <property type="project" value="UniProtKB-KW"/>
</dbReference>
<feature type="domain" description="FAD-binding" evidence="5">
    <location>
        <begin position="304"/>
        <end position="376"/>
    </location>
</feature>
<evidence type="ECO:0000259" key="5">
    <source>
        <dbReference type="Pfam" id="PF01494"/>
    </source>
</evidence>
<protein>
    <submittedName>
        <fullName evidence="6">FAD-dependent monooxygenase</fullName>
    </submittedName>
</protein>
<dbReference type="EMBL" id="BPQB01000031">
    <property type="protein sequence ID" value="GJE93249.1"/>
    <property type="molecule type" value="Genomic_DNA"/>
</dbReference>
<dbReference type="PRINTS" id="PR00420">
    <property type="entry name" value="RNGMNOXGNASE"/>
</dbReference>
<evidence type="ECO:0000256" key="1">
    <source>
        <dbReference type="ARBA" id="ARBA00022630"/>
    </source>
</evidence>
<keyword evidence="1" id="KW-0285">Flavoprotein</keyword>
<accession>A0A9P3LG33</accession>
<dbReference type="SUPFAM" id="SSF54373">
    <property type="entry name" value="FAD-linked reductases, C-terminal domain"/>
    <property type="match status" value="1"/>
</dbReference>
<gene>
    <name evidence="6" type="ORF">PsYK624_094080</name>
</gene>
<dbReference type="OrthoDB" id="417877at2759"/>
<evidence type="ECO:0000313" key="6">
    <source>
        <dbReference type="EMBL" id="GJE93249.1"/>
    </source>
</evidence>
<feature type="transmembrane region" description="Helical" evidence="4">
    <location>
        <begin position="7"/>
        <end position="25"/>
    </location>
</feature>
<dbReference type="GO" id="GO:0071949">
    <property type="term" value="F:FAD binding"/>
    <property type="evidence" value="ECO:0007669"/>
    <property type="project" value="InterPro"/>
</dbReference>
<dbReference type="PANTHER" id="PTHR46720:SF3">
    <property type="entry name" value="FAD-BINDING DOMAIN-CONTAINING PROTEIN-RELATED"/>
    <property type="match status" value="1"/>
</dbReference>